<dbReference type="AlphaFoldDB" id="M0CEW2"/>
<organism evidence="1 2">
    <name type="scientific">Natrinema limicola JCM 13563</name>
    <dbReference type="NCBI Taxonomy" id="1230457"/>
    <lineage>
        <taxon>Archaea</taxon>
        <taxon>Methanobacteriati</taxon>
        <taxon>Methanobacteriota</taxon>
        <taxon>Stenosarchaea group</taxon>
        <taxon>Halobacteria</taxon>
        <taxon>Halobacteriales</taxon>
        <taxon>Natrialbaceae</taxon>
        <taxon>Natrinema</taxon>
    </lineage>
</organism>
<gene>
    <name evidence="1" type="ORF">C476_08438</name>
</gene>
<dbReference type="EMBL" id="AOIT01000034">
    <property type="protein sequence ID" value="ELZ21183.1"/>
    <property type="molecule type" value="Genomic_DNA"/>
</dbReference>
<comment type="caution">
    <text evidence="1">The sequence shown here is derived from an EMBL/GenBank/DDBJ whole genome shotgun (WGS) entry which is preliminary data.</text>
</comment>
<evidence type="ECO:0000313" key="2">
    <source>
        <dbReference type="Proteomes" id="UP000011615"/>
    </source>
</evidence>
<name>M0CEW2_9EURY</name>
<sequence>MSQRLNWTTRERVSCLQQEQQTTAVIEPETLTSHRHAGNSAMLVRTHTGFPVKRYEQPVAISSDAVECTPYFR</sequence>
<reference evidence="1 2" key="1">
    <citation type="journal article" date="2014" name="PLoS Genet.">
        <title>Phylogenetically driven sequencing of extremely halophilic archaea reveals strategies for static and dynamic osmo-response.</title>
        <authorList>
            <person name="Becker E.A."/>
            <person name="Seitzer P.M."/>
            <person name="Tritt A."/>
            <person name="Larsen D."/>
            <person name="Krusor M."/>
            <person name="Yao A.I."/>
            <person name="Wu D."/>
            <person name="Madern D."/>
            <person name="Eisen J.A."/>
            <person name="Darling A.E."/>
            <person name="Facciotti M.T."/>
        </authorList>
    </citation>
    <scope>NUCLEOTIDE SEQUENCE [LARGE SCALE GENOMIC DNA]</scope>
    <source>
        <strain evidence="1 2">JCM 13563</strain>
    </source>
</reference>
<evidence type="ECO:0000313" key="1">
    <source>
        <dbReference type="EMBL" id="ELZ21183.1"/>
    </source>
</evidence>
<dbReference type="Proteomes" id="UP000011615">
    <property type="component" value="Unassembled WGS sequence"/>
</dbReference>
<protein>
    <submittedName>
        <fullName evidence="1">Uncharacterized protein</fullName>
    </submittedName>
</protein>
<proteinExistence type="predicted"/>
<keyword evidence="2" id="KW-1185">Reference proteome</keyword>
<accession>M0CEW2</accession>